<feature type="compositionally biased region" description="Basic and acidic residues" evidence="1">
    <location>
        <begin position="350"/>
        <end position="376"/>
    </location>
</feature>
<feature type="compositionally biased region" description="Basic residues" evidence="1">
    <location>
        <begin position="426"/>
        <end position="441"/>
    </location>
</feature>
<dbReference type="OrthoDB" id="5085358at2759"/>
<protein>
    <submittedName>
        <fullName evidence="2">Uncharacterized protein</fullName>
    </submittedName>
</protein>
<keyword evidence="3" id="KW-1185">Reference proteome</keyword>
<reference evidence="2" key="1">
    <citation type="journal article" date="2020" name="BMC Genomics">
        <title>Correction to: Identification and distribution of gene clusters required for synthesis of sphingolipid metabolism inhibitors in diverse species of the filamentous fungus Fusarium.</title>
        <authorList>
            <person name="Kim H.S."/>
            <person name="Lohmar J.M."/>
            <person name="Busman M."/>
            <person name="Brown D.W."/>
            <person name="Naumann T.A."/>
            <person name="Divon H.H."/>
            <person name="Lysoe E."/>
            <person name="Uhlig S."/>
            <person name="Proctor R.H."/>
        </authorList>
    </citation>
    <scope>NUCLEOTIDE SEQUENCE</scope>
    <source>
        <strain evidence="2">NRRL 22465</strain>
    </source>
</reference>
<feature type="compositionally biased region" description="Low complexity" evidence="1">
    <location>
        <begin position="326"/>
        <end position="342"/>
    </location>
</feature>
<evidence type="ECO:0000313" key="3">
    <source>
        <dbReference type="Proteomes" id="UP000635477"/>
    </source>
</evidence>
<feature type="compositionally biased region" description="Polar residues" evidence="1">
    <location>
        <begin position="413"/>
        <end position="424"/>
    </location>
</feature>
<sequence length="623" mass="69086">MERGNHPRKPQARRGRLFKTKSCALPRLTDLRKELGYGHAGQAQDIAFKRALKAQVESFVSPSDNIPGFKFTQWKTPEHQRGLLEMTKDFLDTKGKGIEFWPDDPLSPNKRPLEYSKNSSQIHSLVAKVFYRTAREHKRKPSTNSIIYEQAEGPKNIDIHQSSSQSKPEDCLPHNQTKPKDSRGRSVDDPIDLENMQSTTNPSGPSADNDSLAASGMSFDLGRFEPLGDMPDGLPVTRGPFEGMAELLGDVPNPQVPETTNGASSGTTRNTSGVDLYDVPNSPTEATTRTQDKGKRPAEPNLDEANPRAKFPRQEHDNSAEGVNNPTGTAVPGAAASGSASVPRKRKPRQVMEKTRFSDRAKKTTRRPDFAREKTVEAFIFTSSSSRVSSDSEQEDPVRPSKEPPGPERVPNGPQNVSSETAQRQPKPRNAPKAKTTKRTLSRPGQQTTAAQAGPSTGSGPEHQGSGSGASNTEIPGETARSDTNSGQPHHQHTERPVRQLVFNERERMAIAVSKIRYFSSVDGFGARFETWTPSGSRTIFHFSLQALAIDLHLRPNFQSLTLILETREKDIVEKVDQNDEDSFNDIKENFLHKITREYQRALDASEDVSGLKFRIYLQQQQH</sequence>
<dbReference type="AlphaFoldDB" id="A0A8H4XLZ1"/>
<feature type="compositionally biased region" description="Basic and acidic residues" evidence="1">
    <location>
        <begin position="167"/>
        <end position="188"/>
    </location>
</feature>
<feature type="compositionally biased region" description="Polar residues" evidence="1">
    <location>
        <begin position="443"/>
        <end position="459"/>
    </location>
</feature>
<feature type="region of interest" description="Disordered" evidence="1">
    <location>
        <begin position="158"/>
        <end position="214"/>
    </location>
</feature>
<feature type="compositionally biased region" description="Basic and acidic residues" evidence="1">
    <location>
        <begin position="492"/>
        <end position="501"/>
    </location>
</feature>
<evidence type="ECO:0000313" key="2">
    <source>
        <dbReference type="EMBL" id="KAF4980814.1"/>
    </source>
</evidence>
<dbReference type="EMBL" id="JABEYC010000206">
    <property type="protein sequence ID" value="KAF4980814.1"/>
    <property type="molecule type" value="Genomic_DNA"/>
</dbReference>
<organism evidence="2 3">
    <name type="scientific">Fusarium zealandicum</name>
    <dbReference type="NCBI Taxonomy" id="1053134"/>
    <lineage>
        <taxon>Eukaryota</taxon>
        <taxon>Fungi</taxon>
        <taxon>Dikarya</taxon>
        <taxon>Ascomycota</taxon>
        <taxon>Pezizomycotina</taxon>
        <taxon>Sordariomycetes</taxon>
        <taxon>Hypocreomycetidae</taxon>
        <taxon>Hypocreales</taxon>
        <taxon>Nectriaceae</taxon>
        <taxon>Fusarium</taxon>
        <taxon>Fusarium staphyleae species complex</taxon>
    </lineage>
</organism>
<feature type="region of interest" description="Disordered" evidence="1">
    <location>
        <begin position="250"/>
        <end position="501"/>
    </location>
</feature>
<accession>A0A8H4XLZ1</accession>
<evidence type="ECO:0000256" key="1">
    <source>
        <dbReference type="SAM" id="MobiDB-lite"/>
    </source>
</evidence>
<proteinExistence type="predicted"/>
<feature type="compositionally biased region" description="Polar residues" evidence="1">
    <location>
        <begin position="195"/>
        <end position="209"/>
    </location>
</feature>
<feature type="compositionally biased region" description="Polar residues" evidence="1">
    <location>
        <begin position="256"/>
        <end position="273"/>
    </location>
</feature>
<name>A0A8H4XLZ1_9HYPO</name>
<gene>
    <name evidence="2" type="ORF">FZEAL_3268</name>
</gene>
<feature type="compositionally biased region" description="Basic and acidic residues" evidence="1">
    <location>
        <begin position="396"/>
        <end position="406"/>
    </location>
</feature>
<reference evidence="2" key="2">
    <citation type="submission" date="2020-05" db="EMBL/GenBank/DDBJ databases">
        <authorList>
            <person name="Kim H.-S."/>
            <person name="Proctor R.H."/>
            <person name="Brown D.W."/>
        </authorList>
    </citation>
    <scope>NUCLEOTIDE SEQUENCE</scope>
    <source>
        <strain evidence="2">NRRL 22465</strain>
    </source>
</reference>
<comment type="caution">
    <text evidence="2">The sequence shown here is derived from an EMBL/GenBank/DDBJ whole genome shotgun (WGS) entry which is preliminary data.</text>
</comment>
<dbReference type="Proteomes" id="UP000635477">
    <property type="component" value="Unassembled WGS sequence"/>
</dbReference>